<dbReference type="SUPFAM" id="SSF82171">
    <property type="entry name" value="DPP6 N-terminal domain-like"/>
    <property type="match status" value="1"/>
</dbReference>
<evidence type="ECO:0000256" key="3">
    <source>
        <dbReference type="ARBA" id="ARBA00012062"/>
    </source>
</evidence>
<dbReference type="Proteomes" id="UP001333110">
    <property type="component" value="Unassembled WGS sequence"/>
</dbReference>
<evidence type="ECO:0000256" key="4">
    <source>
        <dbReference type="ARBA" id="ARBA00022438"/>
    </source>
</evidence>
<dbReference type="SUPFAM" id="SSF53474">
    <property type="entry name" value="alpha/beta-Hydrolases"/>
    <property type="match status" value="1"/>
</dbReference>
<keyword evidence="6" id="KW-0378">Hydrolase</keyword>
<feature type="domain" description="Dipeptidyl peptidase 8 /9 ,N-terminal" evidence="10">
    <location>
        <begin position="10"/>
        <end position="160"/>
    </location>
</feature>
<dbReference type="InterPro" id="IPR029058">
    <property type="entry name" value="AB_hydrolase_fold"/>
</dbReference>
<reference evidence="11 12" key="1">
    <citation type="journal article" date="2023" name="J. Hered.">
        <title>Chromosome-level genome of the wood stork (Mycteria americana) provides insight into avian chromosome evolution.</title>
        <authorList>
            <person name="Flamio R. Jr."/>
            <person name="Ramstad K.M."/>
        </authorList>
    </citation>
    <scope>NUCLEOTIDE SEQUENCE [LARGE SCALE GENOMIC DNA]</scope>
    <source>
        <strain evidence="11">JAX WOST 10</strain>
    </source>
</reference>
<dbReference type="EC" id="3.4.14.5" evidence="3"/>
<gene>
    <name evidence="11" type="ORF">QYF61_000208</name>
</gene>
<keyword evidence="5" id="KW-0645">Protease</keyword>
<dbReference type="GO" id="GO:0004177">
    <property type="term" value="F:aminopeptidase activity"/>
    <property type="evidence" value="ECO:0007669"/>
    <property type="project" value="UniProtKB-KW"/>
</dbReference>
<dbReference type="FunFam" id="3.40.50.1820:FF:000016">
    <property type="entry name" value="Dipeptidyl peptidase 8-like isoform"/>
    <property type="match status" value="1"/>
</dbReference>
<evidence type="ECO:0000256" key="1">
    <source>
        <dbReference type="ARBA" id="ARBA00001257"/>
    </source>
</evidence>
<dbReference type="InterPro" id="IPR002469">
    <property type="entry name" value="Peptidase_S9B_N"/>
</dbReference>
<accession>A0AAN7NQF3</accession>
<evidence type="ECO:0000313" key="11">
    <source>
        <dbReference type="EMBL" id="KAK4820537.1"/>
    </source>
</evidence>
<evidence type="ECO:0000259" key="8">
    <source>
        <dbReference type="Pfam" id="PF00326"/>
    </source>
</evidence>
<feature type="domain" description="Dipeptidylpeptidase IV N-terminal" evidence="9">
    <location>
        <begin position="716"/>
        <end position="780"/>
    </location>
</feature>
<feature type="domain" description="Peptidase S9 prolyl oligopeptidase catalytic" evidence="8">
    <location>
        <begin position="873"/>
        <end position="1076"/>
    </location>
</feature>
<dbReference type="Pfam" id="PF00930">
    <property type="entry name" value="DPPIV_N"/>
    <property type="match status" value="2"/>
</dbReference>
<dbReference type="InterPro" id="IPR045785">
    <property type="entry name" value="Dpp_8/9_N"/>
</dbReference>
<dbReference type="PANTHER" id="PTHR11731">
    <property type="entry name" value="PROTEASE FAMILY S9B,C DIPEPTIDYL-PEPTIDASE IV-RELATED"/>
    <property type="match status" value="1"/>
</dbReference>
<evidence type="ECO:0000256" key="2">
    <source>
        <dbReference type="ARBA" id="ARBA00010036"/>
    </source>
</evidence>
<dbReference type="Gene3D" id="3.40.50.1820">
    <property type="entry name" value="alpha/beta hydrolase"/>
    <property type="match status" value="1"/>
</dbReference>
<dbReference type="GO" id="GO:0008239">
    <property type="term" value="F:dipeptidyl-peptidase activity"/>
    <property type="evidence" value="ECO:0007669"/>
    <property type="project" value="UniProtKB-EC"/>
</dbReference>
<keyword evidence="12" id="KW-1185">Reference proteome</keyword>
<dbReference type="InterPro" id="IPR001375">
    <property type="entry name" value="Peptidase_S9_cat"/>
</dbReference>
<dbReference type="EMBL" id="JAUNZN010000005">
    <property type="protein sequence ID" value="KAK4820537.1"/>
    <property type="molecule type" value="Genomic_DNA"/>
</dbReference>
<comment type="caution">
    <text evidence="11">The sequence shown here is derived from an EMBL/GenBank/DDBJ whole genome shotgun (WGS) entry which is preliminary data.</text>
</comment>
<dbReference type="GO" id="GO:0006508">
    <property type="term" value="P:proteolysis"/>
    <property type="evidence" value="ECO:0007669"/>
    <property type="project" value="UniProtKB-KW"/>
</dbReference>
<comment type="catalytic activity">
    <reaction evidence="1">
        <text>Release of an N-terminal dipeptide, Xaa-Yaa-|-Zaa-, from a polypeptide, preferentially when Yaa is Pro, provided Zaa is neither Pro nor hydroxyproline.</text>
        <dbReference type="EC" id="3.4.14.5"/>
    </reaction>
</comment>
<evidence type="ECO:0000259" key="9">
    <source>
        <dbReference type="Pfam" id="PF00930"/>
    </source>
</evidence>
<protein>
    <recommendedName>
        <fullName evidence="3">dipeptidyl-peptidase IV</fullName>
        <ecNumber evidence="3">3.4.14.5</ecNumber>
    </recommendedName>
</protein>
<dbReference type="Pfam" id="PF19520">
    <property type="entry name" value="Dpp_8_9_N"/>
    <property type="match status" value="1"/>
</dbReference>
<organism evidence="11 12">
    <name type="scientific">Mycteria americana</name>
    <name type="common">Wood stork</name>
    <dbReference type="NCBI Taxonomy" id="33587"/>
    <lineage>
        <taxon>Eukaryota</taxon>
        <taxon>Metazoa</taxon>
        <taxon>Chordata</taxon>
        <taxon>Craniata</taxon>
        <taxon>Vertebrata</taxon>
        <taxon>Euteleostomi</taxon>
        <taxon>Archelosauria</taxon>
        <taxon>Archosauria</taxon>
        <taxon>Dinosauria</taxon>
        <taxon>Saurischia</taxon>
        <taxon>Theropoda</taxon>
        <taxon>Coelurosauria</taxon>
        <taxon>Aves</taxon>
        <taxon>Neognathae</taxon>
        <taxon>Neoaves</taxon>
        <taxon>Aequornithes</taxon>
        <taxon>Ciconiiformes</taxon>
        <taxon>Ciconiidae</taxon>
        <taxon>Mycteria</taxon>
    </lineage>
</organism>
<evidence type="ECO:0000256" key="5">
    <source>
        <dbReference type="ARBA" id="ARBA00022670"/>
    </source>
</evidence>
<evidence type="ECO:0000259" key="10">
    <source>
        <dbReference type="Pfam" id="PF19520"/>
    </source>
</evidence>
<dbReference type="Pfam" id="PF00326">
    <property type="entry name" value="Peptidase_S9"/>
    <property type="match status" value="1"/>
</dbReference>
<keyword evidence="4" id="KW-0031">Aminopeptidase</keyword>
<dbReference type="Gene3D" id="2.140.10.30">
    <property type="entry name" value="Dipeptidylpeptidase IV, N-terminal domain"/>
    <property type="match status" value="2"/>
</dbReference>
<sequence length="1084" mass="125162">MLNVCYSVLLETCNMAAAMETEQPGLEIFETAGREEQVQREERPKLEPFYVERHSWSQLRKLLTDTRKYHGYMMAKAPHDFTFVKKNDPEGPHSDRIYYLAMSGENRENTLFYSEIPKTINKAAILLLSWKPLLDLFPAILDYGMYSREEELLRERKRIGTIGIASYDYHRESGTFLFQAGSGIYHVKDGGPHGFTQQPLRPILVETSCPNIRMDPKLCPADPNWIAFIHSNDIWISNIETREERRLTFVHNELANVEEDPKSAGVATFVLQEEFDRYTGYWWSPKAQPTLNGGKVLRILYEENDESEVEIIHVTSPMLETRRTDSFRYPKTGTANPKVTFKISEVTINAEGRIADVVDKELVQPFEILFEGVEYIARAGWTPEGKYIWSILLDRSQTRLQIVLIPPALFIPTEDDAMERQKLIDAVPDSVTPFIIYEETTDIWINIHDIFYVFPQTHEDEIEFIFASECKTGFRHLYKVISVLKESKYKRSCGGLPAPSDFKCPIKEEMAITSGEWEVLGRHGSNRDLDKLEKWAHVNLMRFNKVKCNVLHLGWGNPWYQYRLGHEGIESSPAEKVLGVLVDEKLDMSRQCALAAQKANRILGCIKSSVASRSREVILPLYSALVRPHLEYCVQLWSPQHRKDRDLLEQVQRRATKMIRGMEHLSYEERLRELFSLEKRRLWGDLIAAFQYLKGAYKKDGDKLFKRCCCDRTRIYVDEAKKLVYFQGTKDSPLEHHLYVVNYENPGEVKRLTERGYSHACCVSQDCDMFISKYSNQKNPHCVSLYRLTGPEDDAAHRTKEFWATILDSAGPLPDYIPPEMFSFESSTGFTLYGMMYKPHNLQPGKKYPTVLFIYGGPQVQLVNNRFKGIKYFRLNTLASLGYVVVVIDNRGSCHRGLKFEGAFKYKMGQIEIDDQVEGLQYLASQYDFIDLDRVGIHGWSYGGYLSLMALMQRSDIFRVAIAGAPVTLWIFYDTGYTERYMGHPDHNEQGYYLGSVAMQAEKFPSEPNRLLLLHGFLDENVHFAHTSILLSFLVRAGKPYDLQIYPQERHSIRVPESGEHYELHLLYYLQENLGSHIAALKAM</sequence>
<dbReference type="PRINTS" id="PR01345">
    <property type="entry name" value="CERVTRCPTASE"/>
</dbReference>
<evidence type="ECO:0000256" key="6">
    <source>
        <dbReference type="ARBA" id="ARBA00022801"/>
    </source>
</evidence>
<comment type="similarity">
    <text evidence="2">Belongs to the peptidase S9B family. DPPIV subfamily.</text>
</comment>
<evidence type="ECO:0000256" key="7">
    <source>
        <dbReference type="ARBA" id="ARBA00022825"/>
    </source>
</evidence>
<keyword evidence="7" id="KW-0720">Serine protease</keyword>
<dbReference type="AlphaFoldDB" id="A0AAN7NQF3"/>
<proteinExistence type="inferred from homology"/>
<dbReference type="GO" id="GO:0008236">
    <property type="term" value="F:serine-type peptidase activity"/>
    <property type="evidence" value="ECO:0007669"/>
    <property type="project" value="UniProtKB-KW"/>
</dbReference>
<dbReference type="PANTHER" id="PTHR11731:SF98">
    <property type="entry name" value="DIPEPTIDYL PEPTIDASE 8"/>
    <property type="match status" value="1"/>
</dbReference>
<evidence type="ECO:0000313" key="12">
    <source>
        <dbReference type="Proteomes" id="UP001333110"/>
    </source>
</evidence>
<dbReference type="InterPro" id="IPR050278">
    <property type="entry name" value="Serine_Prot_S9B/DPPIV"/>
</dbReference>
<feature type="domain" description="Dipeptidylpeptidase IV N-terminal" evidence="9">
    <location>
        <begin position="173"/>
        <end position="520"/>
    </location>
</feature>
<dbReference type="FunFam" id="2.140.10.30:FF:000002">
    <property type="entry name" value="Dipeptidyl peptidase 8-like isoform"/>
    <property type="match status" value="1"/>
</dbReference>
<name>A0AAN7NQF3_MYCAM</name>